<gene>
    <name evidence="4" type="ORF">L0P57_03140</name>
</gene>
<accession>A0ABS9MGL0</accession>
<dbReference type="PROSITE" id="PS51737">
    <property type="entry name" value="RECOMBINASE_DNA_BIND"/>
    <property type="match status" value="1"/>
</dbReference>
<dbReference type="InterPro" id="IPR036162">
    <property type="entry name" value="Resolvase-like_N_sf"/>
</dbReference>
<dbReference type="PANTHER" id="PTHR30461">
    <property type="entry name" value="DNA-INVERTASE FROM LAMBDOID PROPHAGE"/>
    <property type="match status" value="1"/>
</dbReference>
<feature type="domain" description="Resolvase/invertase-type recombinase catalytic" evidence="2">
    <location>
        <begin position="3"/>
        <end position="151"/>
    </location>
</feature>
<dbReference type="Proteomes" id="UP001298681">
    <property type="component" value="Unassembled WGS sequence"/>
</dbReference>
<proteinExistence type="predicted"/>
<evidence type="ECO:0000313" key="5">
    <source>
        <dbReference type="Proteomes" id="UP001298681"/>
    </source>
</evidence>
<dbReference type="Gene3D" id="3.40.50.1390">
    <property type="entry name" value="Resolvase, N-terminal catalytic domain"/>
    <property type="match status" value="1"/>
</dbReference>
<dbReference type="InterPro" id="IPR025827">
    <property type="entry name" value="Zn_ribbon_recom_dom"/>
</dbReference>
<feature type="coiled-coil region" evidence="1">
    <location>
        <begin position="400"/>
        <end position="455"/>
    </location>
</feature>
<dbReference type="SMART" id="SM00857">
    <property type="entry name" value="Resolvase"/>
    <property type="match status" value="1"/>
</dbReference>
<dbReference type="InterPro" id="IPR050639">
    <property type="entry name" value="SSR_resolvase"/>
</dbReference>
<dbReference type="EMBL" id="JAKNHQ010000003">
    <property type="protein sequence ID" value="MCG4609935.1"/>
    <property type="molecule type" value="Genomic_DNA"/>
</dbReference>
<dbReference type="PROSITE" id="PS51736">
    <property type="entry name" value="RECOMBINASES_3"/>
    <property type="match status" value="1"/>
</dbReference>
<feature type="domain" description="Recombinase" evidence="3">
    <location>
        <begin position="158"/>
        <end position="284"/>
    </location>
</feature>
<dbReference type="Gene3D" id="3.90.1750.20">
    <property type="entry name" value="Putative Large Serine Recombinase, Chain B, Domain 2"/>
    <property type="match status" value="1"/>
</dbReference>
<organism evidence="4 5">
    <name type="scientific">Anaeromassilibacillus senegalensis</name>
    <dbReference type="NCBI Taxonomy" id="1673717"/>
    <lineage>
        <taxon>Bacteria</taxon>
        <taxon>Bacillati</taxon>
        <taxon>Bacillota</taxon>
        <taxon>Clostridia</taxon>
        <taxon>Eubacteriales</taxon>
        <taxon>Acutalibacteraceae</taxon>
        <taxon>Anaeromassilibacillus</taxon>
    </lineage>
</organism>
<dbReference type="Pfam" id="PF00239">
    <property type="entry name" value="Resolvase"/>
    <property type="match status" value="1"/>
</dbReference>
<evidence type="ECO:0000259" key="3">
    <source>
        <dbReference type="PROSITE" id="PS51737"/>
    </source>
</evidence>
<evidence type="ECO:0000256" key="1">
    <source>
        <dbReference type="SAM" id="Coils"/>
    </source>
</evidence>
<keyword evidence="1" id="KW-0175">Coiled coil</keyword>
<dbReference type="Pfam" id="PF07508">
    <property type="entry name" value="Recombinase"/>
    <property type="match status" value="1"/>
</dbReference>
<dbReference type="RefSeq" id="WP_237966411.1">
    <property type="nucleotide sequence ID" value="NZ_JAKNHQ010000003.1"/>
</dbReference>
<name>A0ABS9MGL0_9FIRM</name>
<dbReference type="InterPro" id="IPR011109">
    <property type="entry name" value="DNA_bind_recombinase_dom"/>
</dbReference>
<dbReference type="CDD" id="cd00338">
    <property type="entry name" value="Ser_Recombinase"/>
    <property type="match status" value="1"/>
</dbReference>
<dbReference type="Pfam" id="PF13408">
    <property type="entry name" value="Zn_ribbon_recom"/>
    <property type="match status" value="1"/>
</dbReference>
<protein>
    <submittedName>
        <fullName evidence="4">Recombinase family protein</fullName>
    </submittedName>
</protein>
<sequence length="531" mass="61124">MMKVAVYCRVSTDKDDQINSFESQQKFFREYIDRQPNWELYEVYADEGITGTSTKKRTAFNRMIHDALLGRFDLVITKEISRFARNTLDSIYYTRQLKQRGVGVFFLNDQINTLKEESELLLAIKSTMAQEESRSTSSRVKWGQTRRMEQGVVFGRSLLGYDVRDGKMTVNPQGAEIVRLIFHKYVHEGKGTTVIARELRESGYKTLTGSPNWRNTVILKILRNEKYCGDLKQKKTFTPDYLTHQKKYNHGEETFVLIQDHHEPIIGRELWEEAQREIARRNLNGNTGAGHGNRYPLSGKIQCSVCGKSFVSRTRKRKDGSRYKAWRCGTAVAEGKRHLDPVGHLAGCDVGYQIRDEVGMEMVRRSVNMLQIDNDMVIDDITRIVLEAIQDSQSSDHRAIEKLEKERTQLKEKKKGVLDAFFTKSISEDDMKLMNAEYDRRMAELTERIVDSKEKEGSGIDRTVLERDIRHRIGEIVSGKTASDSFYGYLLDHLIAYPGRRVEVHLKGLPTTWTYVLENPKGIGCCTENDS</sequence>
<evidence type="ECO:0000313" key="4">
    <source>
        <dbReference type="EMBL" id="MCG4609935.1"/>
    </source>
</evidence>
<keyword evidence="5" id="KW-1185">Reference proteome</keyword>
<dbReference type="InterPro" id="IPR038109">
    <property type="entry name" value="DNA_bind_recomb_sf"/>
</dbReference>
<dbReference type="InterPro" id="IPR006119">
    <property type="entry name" value="Resolv_N"/>
</dbReference>
<dbReference type="PANTHER" id="PTHR30461:SF23">
    <property type="entry name" value="DNA RECOMBINASE-RELATED"/>
    <property type="match status" value="1"/>
</dbReference>
<dbReference type="SUPFAM" id="SSF53041">
    <property type="entry name" value="Resolvase-like"/>
    <property type="match status" value="1"/>
</dbReference>
<evidence type="ECO:0000259" key="2">
    <source>
        <dbReference type="PROSITE" id="PS51736"/>
    </source>
</evidence>
<comment type="caution">
    <text evidence="4">The sequence shown here is derived from an EMBL/GenBank/DDBJ whole genome shotgun (WGS) entry which is preliminary data.</text>
</comment>
<reference evidence="4 5" key="1">
    <citation type="submission" date="2022-01" db="EMBL/GenBank/DDBJ databases">
        <title>Collection of gut derived symbiotic bacterial strains cultured from healthy donors.</title>
        <authorList>
            <person name="Lin H."/>
            <person name="Kohout C."/>
            <person name="Waligurski E."/>
            <person name="Pamer E.G."/>
        </authorList>
    </citation>
    <scope>NUCLEOTIDE SEQUENCE [LARGE SCALE GENOMIC DNA]</scope>
    <source>
        <strain evidence="4 5">DFI.7.58</strain>
    </source>
</reference>